<dbReference type="Proteomes" id="UP000537592">
    <property type="component" value="Unassembled WGS sequence"/>
</dbReference>
<evidence type="ECO:0000256" key="14">
    <source>
        <dbReference type="ARBA" id="ARBA00048988"/>
    </source>
</evidence>
<accession>A0A7W5Z4F8</accession>
<evidence type="ECO:0000256" key="6">
    <source>
        <dbReference type="ARBA" id="ARBA00022839"/>
    </source>
</evidence>
<evidence type="ECO:0000313" key="19">
    <source>
        <dbReference type="EMBL" id="MBB3809670.1"/>
    </source>
</evidence>
<evidence type="ECO:0000256" key="5">
    <source>
        <dbReference type="ARBA" id="ARBA00022806"/>
    </source>
</evidence>
<dbReference type="InterPro" id="IPR011604">
    <property type="entry name" value="PDDEXK-like_dom_sf"/>
</dbReference>
<dbReference type="PANTHER" id="PTHR11070:SF2">
    <property type="entry name" value="ATP-DEPENDENT DNA HELICASE SRS2"/>
    <property type="match status" value="1"/>
</dbReference>
<name>A0A7W5Z4F8_9HYPH</name>
<evidence type="ECO:0000256" key="16">
    <source>
        <dbReference type="SAM" id="MobiDB-lite"/>
    </source>
</evidence>
<dbReference type="InterPro" id="IPR014016">
    <property type="entry name" value="UvrD-like_ATP-bd"/>
</dbReference>
<evidence type="ECO:0000256" key="7">
    <source>
        <dbReference type="ARBA" id="ARBA00022840"/>
    </source>
</evidence>
<dbReference type="GO" id="GO:0005829">
    <property type="term" value="C:cytosol"/>
    <property type="evidence" value="ECO:0007669"/>
    <property type="project" value="TreeGrafter"/>
</dbReference>
<feature type="binding site" evidence="15">
    <location>
        <begin position="28"/>
        <end position="35"/>
    </location>
    <ligand>
        <name>ATP</name>
        <dbReference type="ChEBI" id="CHEBI:30616"/>
    </ligand>
</feature>
<dbReference type="NCBIfam" id="TIGR02784">
    <property type="entry name" value="addA_alphas"/>
    <property type="match status" value="1"/>
</dbReference>
<dbReference type="GO" id="GO:0033202">
    <property type="term" value="C:DNA helicase complex"/>
    <property type="evidence" value="ECO:0007669"/>
    <property type="project" value="TreeGrafter"/>
</dbReference>
<evidence type="ECO:0000256" key="4">
    <source>
        <dbReference type="ARBA" id="ARBA00022801"/>
    </source>
</evidence>
<dbReference type="InterPro" id="IPR014151">
    <property type="entry name" value="DNA_helicase_AddA"/>
</dbReference>
<dbReference type="Gene3D" id="1.10.486.10">
    <property type="entry name" value="PCRA, domain 4"/>
    <property type="match status" value="1"/>
</dbReference>
<dbReference type="GO" id="GO:0000725">
    <property type="term" value="P:recombinational repair"/>
    <property type="evidence" value="ECO:0007669"/>
    <property type="project" value="TreeGrafter"/>
</dbReference>
<dbReference type="GO" id="GO:0043138">
    <property type="term" value="F:3'-5' DNA helicase activity"/>
    <property type="evidence" value="ECO:0007669"/>
    <property type="project" value="UniProtKB-EC"/>
</dbReference>
<dbReference type="AlphaFoldDB" id="A0A7W5Z4F8"/>
<dbReference type="SUPFAM" id="SSF52540">
    <property type="entry name" value="P-loop containing nucleoside triphosphate hydrolases"/>
    <property type="match status" value="1"/>
</dbReference>
<proteinExistence type="predicted"/>
<keyword evidence="5 15" id="KW-0347">Helicase</keyword>
<dbReference type="InterPro" id="IPR038726">
    <property type="entry name" value="PDDEXK_AddAB-type"/>
</dbReference>
<keyword evidence="1" id="KW-0540">Nuclease</keyword>
<dbReference type="InterPro" id="IPR000212">
    <property type="entry name" value="DNA_helicase_UvrD/REP"/>
</dbReference>
<evidence type="ECO:0000256" key="15">
    <source>
        <dbReference type="PROSITE-ProRule" id="PRU00560"/>
    </source>
</evidence>
<evidence type="ECO:0000256" key="9">
    <source>
        <dbReference type="ARBA" id="ARBA00023204"/>
    </source>
</evidence>
<dbReference type="GO" id="GO:0004527">
    <property type="term" value="F:exonuclease activity"/>
    <property type="evidence" value="ECO:0007669"/>
    <property type="project" value="UniProtKB-KW"/>
</dbReference>
<keyword evidence="4 15" id="KW-0378">Hydrolase</keyword>
<feature type="region of interest" description="Disordered" evidence="16">
    <location>
        <begin position="878"/>
        <end position="897"/>
    </location>
</feature>
<keyword evidence="7 15" id="KW-0067">ATP-binding</keyword>
<dbReference type="Pfam" id="PF13361">
    <property type="entry name" value="UvrD_C"/>
    <property type="match status" value="1"/>
</dbReference>
<dbReference type="PROSITE" id="PS51198">
    <property type="entry name" value="UVRD_HELICASE_ATP_BIND"/>
    <property type="match status" value="1"/>
</dbReference>
<evidence type="ECO:0000256" key="10">
    <source>
        <dbReference type="ARBA" id="ARBA00023235"/>
    </source>
</evidence>
<comment type="catalytic activity">
    <reaction evidence="11">
        <text>Couples ATP hydrolysis with the unwinding of duplex DNA by translocating in the 3'-5' direction.</text>
        <dbReference type="EC" id="5.6.2.4"/>
    </reaction>
</comment>
<feature type="compositionally biased region" description="Pro residues" evidence="16">
    <location>
        <begin position="963"/>
        <end position="972"/>
    </location>
</feature>
<dbReference type="RefSeq" id="WP_183751932.1">
    <property type="nucleotide sequence ID" value="NZ_JACICC010000003.1"/>
</dbReference>
<keyword evidence="8" id="KW-0238">DNA-binding</keyword>
<evidence type="ECO:0000256" key="8">
    <source>
        <dbReference type="ARBA" id="ARBA00023125"/>
    </source>
</evidence>
<dbReference type="EC" id="5.6.2.4" evidence="12"/>
<dbReference type="EMBL" id="JACICC010000003">
    <property type="protein sequence ID" value="MBB3809670.1"/>
    <property type="molecule type" value="Genomic_DNA"/>
</dbReference>
<evidence type="ECO:0000256" key="3">
    <source>
        <dbReference type="ARBA" id="ARBA00022763"/>
    </source>
</evidence>
<keyword evidence="6" id="KW-0269">Exonuclease</keyword>
<evidence type="ECO:0000256" key="13">
    <source>
        <dbReference type="ARBA" id="ARBA00034923"/>
    </source>
</evidence>
<feature type="domain" description="UvrD-like helicase ATP-binding" evidence="17">
    <location>
        <begin position="7"/>
        <end position="481"/>
    </location>
</feature>
<dbReference type="PANTHER" id="PTHR11070">
    <property type="entry name" value="UVRD / RECB / PCRA DNA HELICASE FAMILY MEMBER"/>
    <property type="match status" value="1"/>
</dbReference>
<dbReference type="Pfam" id="PF12705">
    <property type="entry name" value="PDDEXK_1"/>
    <property type="match status" value="1"/>
</dbReference>
<dbReference type="Pfam" id="PF00580">
    <property type="entry name" value="UvrD-helicase"/>
    <property type="match status" value="2"/>
</dbReference>
<keyword evidence="20" id="KW-1185">Reference proteome</keyword>
<reference evidence="19 20" key="1">
    <citation type="submission" date="2020-08" db="EMBL/GenBank/DDBJ databases">
        <title>Genomic Encyclopedia of Type Strains, Phase IV (KMG-IV): sequencing the most valuable type-strain genomes for metagenomic binning, comparative biology and taxonomic classification.</title>
        <authorList>
            <person name="Goeker M."/>
        </authorList>
    </citation>
    <scope>NUCLEOTIDE SEQUENCE [LARGE SCALE GENOMIC DNA]</scope>
    <source>
        <strain evidence="19 20">DSM 28760</strain>
    </source>
</reference>
<evidence type="ECO:0000313" key="20">
    <source>
        <dbReference type="Proteomes" id="UP000537592"/>
    </source>
</evidence>
<keyword evidence="10" id="KW-0413">Isomerase</keyword>
<dbReference type="PROSITE" id="PS51217">
    <property type="entry name" value="UVRD_HELICASE_CTER"/>
    <property type="match status" value="1"/>
</dbReference>
<keyword evidence="3" id="KW-0227">DNA damage</keyword>
<evidence type="ECO:0000259" key="17">
    <source>
        <dbReference type="PROSITE" id="PS51198"/>
    </source>
</evidence>
<organism evidence="19 20">
    <name type="scientific">Pseudochelatococcus contaminans</name>
    <dbReference type="NCBI Taxonomy" id="1538103"/>
    <lineage>
        <taxon>Bacteria</taxon>
        <taxon>Pseudomonadati</taxon>
        <taxon>Pseudomonadota</taxon>
        <taxon>Alphaproteobacteria</taxon>
        <taxon>Hyphomicrobiales</taxon>
        <taxon>Chelatococcaceae</taxon>
        <taxon>Pseudochelatococcus</taxon>
    </lineage>
</organism>
<sequence length="1168" mass="125635">MSHFVVPPKTVIDQRRAADPSASAWVSANAGSGKTKVLADRVLRLLLDEVEPTRILCLTFTKAAAANMSNRVFDELGTWVVMDDATLAARLEALDGVAPSAQRIAVARRLFARAVETPGGLKIETIHAFCERLLHLFPFEANVPARFEVLDEALLRKLLEQATQEVLAVAGESAVGQALDIVAREAGDEAVGRALRSALRYKLFLREHADPESLERVLGAFARQCGIAPGDTPDSLRRSVIEDGIAPAEWAAIAELLDAGAKTDKGRAALLRQALAARDETERFVLYRDVFFTKAGTPSKSMGTKAIDPVLIERLVDEQGRIDALLGGIRAAEAIARTRSLFVLAQAVFARLEALKSARAALDFDDLIARTVNLLTKADAAWILYKLDAGIDHVLVDEAQDTSPDQWAILRKLVEEFTSGEGVSPRRRTLFAVGDPKQSIYGFQGAAPHEFEANGRYFLSRSKAAGMAFEDVQLTVSFRSAPEVLSAVDAVFALPHHAKGLTPGDAGATPVHESARPSFPGVVDVWPTIWKDKTPEADAWSLPLDEPDASEPAVRLARKVAHTIRRWMHEGDETGRRMPPGDVLVLVRKRHTFFEAVIRALKDAGVPVAGADRLTVADHIAVRDLVAAGRVALLARDDLTLAAALKSPLAGWGDDDLIRIAAPRADDTPLIDAIRTATDGGDPAALRAIEHIETWQAMARTHGPFGFYAMLLGPQAGRRKLVARLGAEAGDAIDSFLSQALAYERRFAPSLAGFLSAFENATGDIKRDMDDTRDEVRVMTVHGAKGLEAPVVILADGGEKPDGSHDPDLIEVPVGIGAGIVLTPIWSPGQRFDPVPVAEARAALRAKAVEENARLLYVALTRARDRLIVASAIKREPKADDAEAGAAARPPDESWSGMVVNGLEAAPEDAARYGHLTRISEEGGGEILRWSSPDKTVEVRELAKTAPQPDMPVPDWLAAPVHPEMPPAPPLRPSSALDAADRPHRPLDDASAAETARLRGQFVHALIERLPALAADRRRQAAIAYLDARAPRLAVEERSAIADAALSVVNAPALAALFGPSGRGEVAIAGDVTLTNGQTVPVSGRIDRLAILGDEVHIADFKTGAPPTVQHDTHLAQLALYRELLTRVMPEKSVRAFLVYAQGPAVVEISAERLDTAIRKVVAGFSRM</sequence>
<feature type="compositionally biased region" description="Basic and acidic residues" evidence="16">
    <location>
        <begin position="979"/>
        <end position="988"/>
    </location>
</feature>
<dbReference type="InterPro" id="IPR027417">
    <property type="entry name" value="P-loop_NTPase"/>
</dbReference>
<evidence type="ECO:0000256" key="12">
    <source>
        <dbReference type="ARBA" id="ARBA00034808"/>
    </source>
</evidence>
<keyword evidence="2 15" id="KW-0547">Nucleotide-binding</keyword>
<dbReference type="InterPro" id="IPR014017">
    <property type="entry name" value="DNA_helicase_UvrD-like_C"/>
</dbReference>
<dbReference type="Gene3D" id="3.40.50.300">
    <property type="entry name" value="P-loop containing nucleotide triphosphate hydrolases"/>
    <property type="match status" value="4"/>
</dbReference>
<protein>
    <recommendedName>
        <fullName evidence="12">DNA 3'-5' helicase</fullName>
        <ecNumber evidence="12">5.6.2.4</ecNumber>
    </recommendedName>
    <alternativeName>
        <fullName evidence="13">DNA 3'-5' helicase II</fullName>
    </alternativeName>
</protein>
<evidence type="ECO:0000259" key="18">
    <source>
        <dbReference type="PROSITE" id="PS51217"/>
    </source>
</evidence>
<feature type="region of interest" description="Disordered" evidence="16">
    <location>
        <begin position="962"/>
        <end position="989"/>
    </location>
</feature>
<gene>
    <name evidence="19" type="ORF">FHS81_001752</name>
</gene>
<dbReference type="GO" id="GO:0005524">
    <property type="term" value="F:ATP binding"/>
    <property type="evidence" value="ECO:0007669"/>
    <property type="project" value="UniProtKB-UniRule"/>
</dbReference>
<evidence type="ECO:0000256" key="11">
    <source>
        <dbReference type="ARBA" id="ARBA00034617"/>
    </source>
</evidence>
<dbReference type="Gene3D" id="3.90.320.10">
    <property type="match status" value="1"/>
</dbReference>
<dbReference type="GO" id="GO:0003677">
    <property type="term" value="F:DNA binding"/>
    <property type="evidence" value="ECO:0007669"/>
    <property type="project" value="UniProtKB-KW"/>
</dbReference>
<evidence type="ECO:0000256" key="2">
    <source>
        <dbReference type="ARBA" id="ARBA00022741"/>
    </source>
</evidence>
<comment type="caution">
    <text evidence="19">The sequence shown here is derived from an EMBL/GenBank/DDBJ whole genome shotgun (WGS) entry which is preliminary data.</text>
</comment>
<evidence type="ECO:0000256" key="1">
    <source>
        <dbReference type="ARBA" id="ARBA00022722"/>
    </source>
</evidence>
<comment type="catalytic activity">
    <reaction evidence="14">
        <text>ATP + H2O = ADP + phosphate + H(+)</text>
        <dbReference type="Rhea" id="RHEA:13065"/>
        <dbReference type="ChEBI" id="CHEBI:15377"/>
        <dbReference type="ChEBI" id="CHEBI:15378"/>
        <dbReference type="ChEBI" id="CHEBI:30616"/>
        <dbReference type="ChEBI" id="CHEBI:43474"/>
        <dbReference type="ChEBI" id="CHEBI:456216"/>
        <dbReference type="EC" id="5.6.2.4"/>
    </reaction>
</comment>
<feature type="domain" description="UvrD-like helicase C-terminal" evidence="18">
    <location>
        <begin position="513"/>
        <end position="786"/>
    </location>
</feature>
<keyword evidence="9" id="KW-0234">DNA repair</keyword>